<dbReference type="EMBL" id="VKAC01000001">
    <property type="protein sequence ID" value="TXR57855.1"/>
    <property type="molecule type" value="Genomic_DNA"/>
</dbReference>
<dbReference type="OrthoDB" id="5244439at2"/>
<accession>A0A5C8ZIG7</accession>
<name>A0A5C8ZIG7_9ACTN</name>
<sequence>MSDTRSGLGGLLLRPSVVAAAGLVGGFAAARATKREVGGTLFGLAGTWCGKQWAKSTGPLGAAVLGALYTAAMGGSHPLAKRIGAWPSVLLVATGVAVASEAAEAWGRSRGLPKGD</sequence>
<evidence type="ECO:0000313" key="2">
    <source>
        <dbReference type="Proteomes" id="UP000321234"/>
    </source>
</evidence>
<dbReference type="AlphaFoldDB" id="A0A5C8ZIG7"/>
<reference evidence="1 2" key="1">
    <citation type="submission" date="2019-07" db="EMBL/GenBank/DDBJ databases">
        <title>Quadrisphaera sp. strain DD2A genome sequencing and assembly.</title>
        <authorList>
            <person name="Kim I."/>
        </authorList>
    </citation>
    <scope>NUCLEOTIDE SEQUENCE [LARGE SCALE GENOMIC DNA]</scope>
    <source>
        <strain evidence="1 2">DD2A</strain>
    </source>
</reference>
<proteinExistence type="predicted"/>
<keyword evidence="2" id="KW-1185">Reference proteome</keyword>
<gene>
    <name evidence="1" type="ORF">FMM08_00970</name>
</gene>
<dbReference type="Proteomes" id="UP000321234">
    <property type="component" value="Unassembled WGS sequence"/>
</dbReference>
<evidence type="ECO:0000313" key="1">
    <source>
        <dbReference type="EMBL" id="TXR57855.1"/>
    </source>
</evidence>
<comment type="caution">
    <text evidence="1">The sequence shown here is derived from an EMBL/GenBank/DDBJ whole genome shotgun (WGS) entry which is preliminary data.</text>
</comment>
<protein>
    <submittedName>
        <fullName evidence="1">Uncharacterized protein</fullName>
    </submittedName>
</protein>
<dbReference type="RefSeq" id="WP_147924466.1">
    <property type="nucleotide sequence ID" value="NZ_VKAC01000001.1"/>
</dbReference>
<organism evidence="1 2">
    <name type="scientific">Quadrisphaera setariae</name>
    <dbReference type="NCBI Taxonomy" id="2593304"/>
    <lineage>
        <taxon>Bacteria</taxon>
        <taxon>Bacillati</taxon>
        <taxon>Actinomycetota</taxon>
        <taxon>Actinomycetes</taxon>
        <taxon>Kineosporiales</taxon>
        <taxon>Kineosporiaceae</taxon>
        <taxon>Quadrisphaera</taxon>
    </lineage>
</organism>